<dbReference type="AlphaFoldDB" id="A0AA35W953"/>
<comment type="caution">
    <text evidence="11">The sequence shown here is derived from an EMBL/GenBank/DDBJ whole genome shotgun (WGS) entry which is preliminary data.</text>
</comment>
<dbReference type="InterPro" id="IPR023395">
    <property type="entry name" value="MCP_dom_sf"/>
</dbReference>
<evidence type="ECO:0000256" key="5">
    <source>
        <dbReference type="ARBA" id="ARBA00022737"/>
    </source>
</evidence>
<dbReference type="SUPFAM" id="SSF103506">
    <property type="entry name" value="Mitochondrial carrier"/>
    <property type="match status" value="1"/>
</dbReference>
<dbReference type="Gene3D" id="1.50.40.10">
    <property type="entry name" value="Mitochondrial carrier domain"/>
    <property type="match status" value="1"/>
</dbReference>
<keyword evidence="12" id="KW-1185">Reference proteome</keyword>
<gene>
    <name evidence="11" type="ORF">GBAR_LOCUS7637</name>
</gene>
<feature type="repeat" description="Solcar" evidence="9">
    <location>
        <begin position="204"/>
        <end position="293"/>
    </location>
</feature>
<evidence type="ECO:0000256" key="1">
    <source>
        <dbReference type="ARBA" id="ARBA00004225"/>
    </source>
</evidence>
<dbReference type="PANTHER" id="PTHR45624">
    <property type="entry name" value="MITOCHONDRIAL BASIC AMINO ACIDS TRANSPORTER-RELATED"/>
    <property type="match status" value="1"/>
</dbReference>
<dbReference type="PROSITE" id="PS50920">
    <property type="entry name" value="SOLCAR"/>
    <property type="match status" value="3"/>
</dbReference>
<dbReference type="PRINTS" id="PR00926">
    <property type="entry name" value="MITOCARRIER"/>
</dbReference>
<proteinExistence type="inferred from homology"/>
<accession>A0AA35W953</accession>
<dbReference type="Proteomes" id="UP001174909">
    <property type="component" value="Unassembled WGS sequence"/>
</dbReference>
<sequence length="305" mass="33996">MTEATIDFVSGWIGGIAGVVGCHPFDTVKCRIQSQGSGEIPVRYRSGWHCFTDTLGTEGMRGLYKGVLPPVLAQGAINAIVFGVEGLAHRFLQTRLREEPSKEVKIGFLAGMVGGFVQSFVCAPVELVKLITQHTAVGEHSVYRGNWETLRLVYRRGGVRGCYQGFWVTAFRDTPAFAVYFASYYGLMNCFARRKGVSREELGQQLIYPFFCGGLTGMITWTINYPVDLVKTRIQLDGTDGRPRQYRSSWDCFAKAWREGGARLLYRGLAPCYVRAFANNSCLFVAVELSKRGFHRLHSGESRGL</sequence>
<evidence type="ECO:0000256" key="9">
    <source>
        <dbReference type="PROSITE-ProRule" id="PRU00282"/>
    </source>
</evidence>
<evidence type="ECO:0000313" key="12">
    <source>
        <dbReference type="Proteomes" id="UP001174909"/>
    </source>
</evidence>
<evidence type="ECO:0000256" key="6">
    <source>
        <dbReference type="ARBA" id="ARBA00022989"/>
    </source>
</evidence>
<feature type="repeat" description="Solcar" evidence="9">
    <location>
        <begin position="2"/>
        <end position="91"/>
    </location>
</feature>
<dbReference type="PANTHER" id="PTHR45624:SF10">
    <property type="entry name" value="SLC (SOLUTE CARRIER) HOMOLOG"/>
    <property type="match status" value="1"/>
</dbReference>
<keyword evidence="4 9" id="KW-0812">Transmembrane</keyword>
<feature type="repeat" description="Solcar" evidence="9">
    <location>
        <begin position="102"/>
        <end position="190"/>
    </location>
</feature>
<comment type="subcellular location">
    <subcellularLocation>
        <location evidence="1">Mitochondrion membrane</location>
        <topology evidence="1">Multi-pass membrane protein</topology>
    </subcellularLocation>
</comment>
<dbReference type="InterPro" id="IPR002067">
    <property type="entry name" value="MCP"/>
</dbReference>
<keyword evidence="3 10" id="KW-0813">Transport</keyword>
<evidence type="ECO:0000256" key="3">
    <source>
        <dbReference type="ARBA" id="ARBA00022448"/>
    </source>
</evidence>
<keyword evidence="7" id="KW-0496">Mitochondrion</keyword>
<dbReference type="InterPro" id="IPR018108">
    <property type="entry name" value="MCP_transmembrane"/>
</dbReference>
<dbReference type="GO" id="GO:0031966">
    <property type="term" value="C:mitochondrial membrane"/>
    <property type="evidence" value="ECO:0007669"/>
    <property type="project" value="UniProtKB-SubCell"/>
</dbReference>
<protein>
    <submittedName>
        <fullName evidence="11">Mitochondrial basic amino acids transporter</fullName>
    </submittedName>
</protein>
<evidence type="ECO:0000256" key="4">
    <source>
        <dbReference type="ARBA" id="ARBA00022692"/>
    </source>
</evidence>
<keyword evidence="6" id="KW-1133">Transmembrane helix</keyword>
<evidence type="ECO:0000256" key="10">
    <source>
        <dbReference type="RuleBase" id="RU000488"/>
    </source>
</evidence>
<evidence type="ECO:0000256" key="2">
    <source>
        <dbReference type="ARBA" id="ARBA00006375"/>
    </source>
</evidence>
<evidence type="ECO:0000256" key="8">
    <source>
        <dbReference type="ARBA" id="ARBA00023136"/>
    </source>
</evidence>
<dbReference type="Pfam" id="PF00153">
    <property type="entry name" value="Mito_carr"/>
    <property type="match status" value="3"/>
</dbReference>
<organism evidence="11 12">
    <name type="scientific">Geodia barretti</name>
    <name type="common">Barrett's horny sponge</name>
    <dbReference type="NCBI Taxonomy" id="519541"/>
    <lineage>
        <taxon>Eukaryota</taxon>
        <taxon>Metazoa</taxon>
        <taxon>Porifera</taxon>
        <taxon>Demospongiae</taxon>
        <taxon>Heteroscleromorpha</taxon>
        <taxon>Tetractinellida</taxon>
        <taxon>Astrophorina</taxon>
        <taxon>Geodiidae</taxon>
        <taxon>Geodia</taxon>
    </lineage>
</organism>
<keyword evidence="5" id="KW-0677">Repeat</keyword>
<dbReference type="GO" id="GO:0022857">
    <property type="term" value="F:transmembrane transporter activity"/>
    <property type="evidence" value="ECO:0007669"/>
    <property type="project" value="TreeGrafter"/>
</dbReference>
<dbReference type="EMBL" id="CASHTH010001132">
    <property type="protein sequence ID" value="CAI8011889.1"/>
    <property type="molecule type" value="Genomic_DNA"/>
</dbReference>
<evidence type="ECO:0000256" key="7">
    <source>
        <dbReference type="ARBA" id="ARBA00023128"/>
    </source>
</evidence>
<dbReference type="InterPro" id="IPR050567">
    <property type="entry name" value="Mitochondrial_Carrier"/>
</dbReference>
<comment type="similarity">
    <text evidence="2 10">Belongs to the mitochondrial carrier (TC 2.A.29) family.</text>
</comment>
<evidence type="ECO:0000313" key="11">
    <source>
        <dbReference type="EMBL" id="CAI8011889.1"/>
    </source>
</evidence>
<name>A0AA35W953_GEOBA</name>
<reference evidence="11" key="1">
    <citation type="submission" date="2023-03" db="EMBL/GenBank/DDBJ databases">
        <authorList>
            <person name="Steffen K."/>
            <person name="Cardenas P."/>
        </authorList>
    </citation>
    <scope>NUCLEOTIDE SEQUENCE</scope>
</reference>
<keyword evidence="8 9" id="KW-0472">Membrane</keyword>